<feature type="region of interest" description="Disordered" evidence="1">
    <location>
        <begin position="32"/>
        <end position="58"/>
    </location>
</feature>
<reference evidence="2" key="1">
    <citation type="journal article" date="2019" name="bioRxiv">
        <title>The Genome of the Zebra Mussel, Dreissena polymorpha: A Resource for Invasive Species Research.</title>
        <authorList>
            <person name="McCartney M.A."/>
            <person name="Auch B."/>
            <person name="Kono T."/>
            <person name="Mallez S."/>
            <person name="Zhang Y."/>
            <person name="Obille A."/>
            <person name="Becker A."/>
            <person name="Abrahante J.E."/>
            <person name="Garbe J."/>
            <person name="Badalamenti J.P."/>
            <person name="Herman A."/>
            <person name="Mangelson H."/>
            <person name="Liachko I."/>
            <person name="Sullivan S."/>
            <person name="Sone E.D."/>
            <person name="Koren S."/>
            <person name="Silverstein K.A.T."/>
            <person name="Beckman K.B."/>
            <person name="Gohl D.M."/>
        </authorList>
    </citation>
    <scope>NUCLEOTIDE SEQUENCE</scope>
    <source>
        <strain evidence="2">Duluth1</strain>
        <tissue evidence="2">Whole animal</tissue>
    </source>
</reference>
<proteinExistence type="predicted"/>
<dbReference type="Proteomes" id="UP000828390">
    <property type="component" value="Unassembled WGS sequence"/>
</dbReference>
<organism evidence="2 3">
    <name type="scientific">Dreissena polymorpha</name>
    <name type="common">Zebra mussel</name>
    <name type="synonym">Mytilus polymorpha</name>
    <dbReference type="NCBI Taxonomy" id="45954"/>
    <lineage>
        <taxon>Eukaryota</taxon>
        <taxon>Metazoa</taxon>
        <taxon>Spiralia</taxon>
        <taxon>Lophotrochozoa</taxon>
        <taxon>Mollusca</taxon>
        <taxon>Bivalvia</taxon>
        <taxon>Autobranchia</taxon>
        <taxon>Heteroconchia</taxon>
        <taxon>Euheterodonta</taxon>
        <taxon>Imparidentia</taxon>
        <taxon>Neoheterodontei</taxon>
        <taxon>Myida</taxon>
        <taxon>Dreissenoidea</taxon>
        <taxon>Dreissenidae</taxon>
        <taxon>Dreissena</taxon>
    </lineage>
</organism>
<gene>
    <name evidence="2" type="ORF">DPMN_052495</name>
</gene>
<protein>
    <submittedName>
        <fullName evidence="2">Uncharacterized protein</fullName>
    </submittedName>
</protein>
<dbReference type="AlphaFoldDB" id="A0A9D4HN28"/>
<evidence type="ECO:0000313" key="2">
    <source>
        <dbReference type="EMBL" id="KAH3726627.1"/>
    </source>
</evidence>
<reference evidence="2" key="2">
    <citation type="submission" date="2020-11" db="EMBL/GenBank/DDBJ databases">
        <authorList>
            <person name="McCartney M.A."/>
            <person name="Auch B."/>
            <person name="Kono T."/>
            <person name="Mallez S."/>
            <person name="Becker A."/>
            <person name="Gohl D.M."/>
            <person name="Silverstein K.A.T."/>
            <person name="Koren S."/>
            <person name="Bechman K.B."/>
            <person name="Herman A."/>
            <person name="Abrahante J.E."/>
            <person name="Garbe J."/>
        </authorList>
    </citation>
    <scope>NUCLEOTIDE SEQUENCE</scope>
    <source>
        <strain evidence="2">Duluth1</strain>
        <tissue evidence="2">Whole animal</tissue>
    </source>
</reference>
<keyword evidence="3" id="KW-1185">Reference proteome</keyword>
<dbReference type="EMBL" id="JAIWYP010000012">
    <property type="protein sequence ID" value="KAH3726627.1"/>
    <property type="molecule type" value="Genomic_DNA"/>
</dbReference>
<accession>A0A9D4HN28</accession>
<name>A0A9D4HN28_DREPO</name>
<sequence length="58" mass="6431">MLDVPFVQMLSDSYLSLKCPLSATVRPDLTCPRSGKSTNSCPKGDNQTVKQRETMKIL</sequence>
<evidence type="ECO:0000256" key="1">
    <source>
        <dbReference type="SAM" id="MobiDB-lite"/>
    </source>
</evidence>
<feature type="compositionally biased region" description="Polar residues" evidence="1">
    <location>
        <begin position="35"/>
        <end position="49"/>
    </location>
</feature>
<evidence type="ECO:0000313" key="3">
    <source>
        <dbReference type="Proteomes" id="UP000828390"/>
    </source>
</evidence>
<comment type="caution">
    <text evidence="2">The sequence shown here is derived from an EMBL/GenBank/DDBJ whole genome shotgun (WGS) entry which is preliminary data.</text>
</comment>